<feature type="compositionally biased region" description="Polar residues" evidence="1">
    <location>
        <begin position="56"/>
        <end position="68"/>
    </location>
</feature>
<evidence type="ECO:0000313" key="3">
    <source>
        <dbReference type="Proteomes" id="UP000799778"/>
    </source>
</evidence>
<feature type="compositionally biased region" description="Basic and acidic residues" evidence="1">
    <location>
        <begin position="607"/>
        <end position="618"/>
    </location>
</feature>
<name>A0A6A5XF60_9PLEO</name>
<feature type="compositionally biased region" description="Low complexity" evidence="1">
    <location>
        <begin position="193"/>
        <end position="202"/>
    </location>
</feature>
<feature type="region of interest" description="Disordered" evidence="1">
    <location>
        <begin position="187"/>
        <end position="207"/>
    </location>
</feature>
<dbReference type="AlphaFoldDB" id="A0A6A5XF60"/>
<feature type="region of interest" description="Disordered" evidence="1">
    <location>
        <begin position="113"/>
        <end position="137"/>
    </location>
</feature>
<organism evidence="2 3">
    <name type="scientific">Aaosphaeria arxii CBS 175.79</name>
    <dbReference type="NCBI Taxonomy" id="1450172"/>
    <lineage>
        <taxon>Eukaryota</taxon>
        <taxon>Fungi</taxon>
        <taxon>Dikarya</taxon>
        <taxon>Ascomycota</taxon>
        <taxon>Pezizomycotina</taxon>
        <taxon>Dothideomycetes</taxon>
        <taxon>Pleosporomycetidae</taxon>
        <taxon>Pleosporales</taxon>
        <taxon>Pleosporales incertae sedis</taxon>
        <taxon>Aaosphaeria</taxon>
    </lineage>
</organism>
<reference evidence="2" key="1">
    <citation type="journal article" date="2020" name="Stud. Mycol.">
        <title>101 Dothideomycetes genomes: a test case for predicting lifestyles and emergence of pathogens.</title>
        <authorList>
            <person name="Haridas S."/>
            <person name="Albert R."/>
            <person name="Binder M."/>
            <person name="Bloem J."/>
            <person name="Labutti K."/>
            <person name="Salamov A."/>
            <person name="Andreopoulos B."/>
            <person name="Baker S."/>
            <person name="Barry K."/>
            <person name="Bills G."/>
            <person name="Bluhm B."/>
            <person name="Cannon C."/>
            <person name="Castanera R."/>
            <person name="Culley D."/>
            <person name="Daum C."/>
            <person name="Ezra D."/>
            <person name="Gonzalez J."/>
            <person name="Henrissat B."/>
            <person name="Kuo A."/>
            <person name="Liang C."/>
            <person name="Lipzen A."/>
            <person name="Lutzoni F."/>
            <person name="Magnuson J."/>
            <person name="Mondo S."/>
            <person name="Nolan M."/>
            <person name="Ohm R."/>
            <person name="Pangilinan J."/>
            <person name="Park H.-J."/>
            <person name="Ramirez L."/>
            <person name="Alfaro M."/>
            <person name="Sun H."/>
            <person name="Tritt A."/>
            <person name="Yoshinaga Y."/>
            <person name="Zwiers L.-H."/>
            <person name="Turgeon B."/>
            <person name="Goodwin S."/>
            <person name="Spatafora J."/>
            <person name="Crous P."/>
            <person name="Grigoriev I."/>
        </authorList>
    </citation>
    <scope>NUCLEOTIDE SEQUENCE</scope>
    <source>
        <strain evidence="2">CBS 175.79</strain>
    </source>
</reference>
<feature type="compositionally biased region" description="Polar residues" evidence="1">
    <location>
        <begin position="1"/>
        <end position="14"/>
    </location>
</feature>
<gene>
    <name evidence="2" type="ORF">BU24DRAFT_281925</name>
</gene>
<dbReference type="OrthoDB" id="3801583at2759"/>
<evidence type="ECO:0000256" key="1">
    <source>
        <dbReference type="SAM" id="MobiDB-lite"/>
    </source>
</evidence>
<feature type="region of interest" description="Disordered" evidence="1">
    <location>
        <begin position="1"/>
        <end position="92"/>
    </location>
</feature>
<feature type="region of interest" description="Disordered" evidence="1">
    <location>
        <begin position="456"/>
        <end position="484"/>
    </location>
</feature>
<evidence type="ECO:0000313" key="2">
    <source>
        <dbReference type="EMBL" id="KAF2011486.1"/>
    </source>
</evidence>
<dbReference type="GeneID" id="54280126"/>
<feature type="compositionally biased region" description="Basic and acidic residues" evidence="1">
    <location>
        <begin position="123"/>
        <end position="137"/>
    </location>
</feature>
<keyword evidence="3" id="KW-1185">Reference proteome</keyword>
<accession>A0A6A5XF60</accession>
<protein>
    <submittedName>
        <fullName evidence="2">Uncharacterized protein</fullName>
    </submittedName>
</protein>
<feature type="region of interest" description="Disordered" evidence="1">
    <location>
        <begin position="543"/>
        <end position="618"/>
    </location>
</feature>
<proteinExistence type="predicted"/>
<feature type="region of interest" description="Disordered" evidence="1">
    <location>
        <begin position="229"/>
        <end position="296"/>
    </location>
</feature>
<feature type="compositionally biased region" description="Basic and acidic residues" evidence="1">
    <location>
        <begin position="543"/>
        <end position="571"/>
    </location>
</feature>
<feature type="compositionally biased region" description="Pro residues" evidence="1">
    <location>
        <begin position="473"/>
        <end position="484"/>
    </location>
</feature>
<dbReference type="EMBL" id="ML978074">
    <property type="protein sequence ID" value="KAF2011486.1"/>
    <property type="molecule type" value="Genomic_DNA"/>
</dbReference>
<dbReference type="Proteomes" id="UP000799778">
    <property type="component" value="Unassembled WGS sequence"/>
</dbReference>
<sequence>MSNLPTRNSSPHSRPTSRRGRPNWFDKINIVKKFSPSRSSRTKIRPKSTPLEPWQEWQSRARSAFQRSADTRQSESMATSRLEDTGDGRHKKIAARPRRPIVVGSGVNLINLNRAATSGSHNSSRESRKSHEEKEDEYARALARLHTANDSLYKDEDKNRTTKRISPFEALRRIEIKQQFSRFPTSPSALRFSRVTSPSSPTRSDKLRLHDAFETKYVRKSEVSTHLEALASGTPHPYSGTPLAEGPSRSNLKAPRHGGPDTFDTVFYSHRTRSRSRDPRSRTAPPAPRRRSSTPRVLNIVLPSQPDRDFGSGSISTLASSVADFFIPGASHRVGRLSPISPNIPVADSMHAHGNVMVDSEGRPINVLLRLKDPSADQHHNISSDIECTTGRAVTFDLEDFEPVSPPPPPPPPGSRSTRHTIPEERESLEIPRLRGGAAIQGRSIHILTTAEVDPSRAPRLRGGGNIITRPSRPQPANPEPPLIPDRRRLGNEDTLPPGIFWLAGGVGEPMTVAQWNRQKPSHRMGGLVGTAIHGRRAGMPYERGRTEFRDGVRADQRHRNGGDHVGEGQEGRGYGAAASGPALGAMPQIQHPNAAAGNEGPGPHGQHADRGVDGGSG</sequence>
<feature type="region of interest" description="Disordered" evidence="1">
    <location>
        <begin position="399"/>
        <end position="420"/>
    </location>
</feature>
<dbReference type="RefSeq" id="XP_033379825.1">
    <property type="nucleotide sequence ID" value="XM_033522729.1"/>
</dbReference>
<feature type="compositionally biased region" description="Pro residues" evidence="1">
    <location>
        <begin position="404"/>
        <end position="414"/>
    </location>
</feature>